<evidence type="ECO:0000256" key="1">
    <source>
        <dbReference type="ARBA" id="ARBA00022714"/>
    </source>
</evidence>
<dbReference type="PROSITE" id="PS51296">
    <property type="entry name" value="RIESKE"/>
    <property type="match status" value="1"/>
</dbReference>
<evidence type="ECO:0000313" key="6">
    <source>
        <dbReference type="EMBL" id="SUP85850.1"/>
    </source>
</evidence>
<dbReference type="EMBL" id="UHJC01000001">
    <property type="protein sequence ID" value="SUP85850.1"/>
    <property type="molecule type" value="Genomic_DNA"/>
</dbReference>
<dbReference type="RefSeq" id="WP_033849147.1">
    <property type="nucleotide sequence ID" value="NZ_CPWG01000026.1"/>
</dbReference>
<name>A0A0T9JMK2_YERPU</name>
<dbReference type="InterPro" id="IPR017941">
    <property type="entry name" value="Rieske_2Fe-2S"/>
</dbReference>
<dbReference type="PANTHER" id="PTHR21496">
    <property type="entry name" value="FERREDOXIN-RELATED"/>
    <property type="match status" value="1"/>
</dbReference>
<dbReference type="Gene3D" id="2.102.10.10">
    <property type="entry name" value="Rieske [2Fe-2S] iron-sulphur domain"/>
    <property type="match status" value="1"/>
</dbReference>
<sequence length="105" mass="11943">MSWMRVCEVSQVKEDFPFSAKVEGKAIGIYLIEGEFHAMEDICPHAYALLSQGFVEDGKVECPLHEAVFDIRTGQCLREPGGRDIHKYPVRAIDNQIQIKYIAEE</sequence>
<dbReference type="Pfam" id="PF00355">
    <property type="entry name" value="Rieske"/>
    <property type="match status" value="1"/>
</dbReference>
<proteinExistence type="predicted"/>
<dbReference type="InterPro" id="IPR036922">
    <property type="entry name" value="Rieske_2Fe-2S_sf"/>
</dbReference>
<organism evidence="6 7">
    <name type="scientific">Yersinia pseudotuberculosis</name>
    <dbReference type="NCBI Taxonomy" id="633"/>
    <lineage>
        <taxon>Bacteria</taxon>
        <taxon>Pseudomonadati</taxon>
        <taxon>Pseudomonadota</taxon>
        <taxon>Gammaproteobacteria</taxon>
        <taxon>Enterobacterales</taxon>
        <taxon>Yersiniaceae</taxon>
        <taxon>Yersinia</taxon>
    </lineage>
</organism>
<dbReference type="PANTHER" id="PTHR21496:SF23">
    <property type="entry name" value="3-PHENYLPROPIONATE_CINNAMIC ACID DIOXYGENASE FERREDOXIN SUBUNIT"/>
    <property type="match status" value="1"/>
</dbReference>
<dbReference type="GO" id="GO:0051537">
    <property type="term" value="F:2 iron, 2 sulfur cluster binding"/>
    <property type="evidence" value="ECO:0007669"/>
    <property type="project" value="UniProtKB-KW"/>
</dbReference>
<keyword evidence="1" id="KW-0001">2Fe-2S</keyword>
<feature type="domain" description="Rieske" evidence="5">
    <location>
        <begin position="4"/>
        <end position="99"/>
    </location>
</feature>
<accession>A0A0T9JMK2</accession>
<evidence type="ECO:0000313" key="7">
    <source>
        <dbReference type="Proteomes" id="UP000255087"/>
    </source>
</evidence>
<protein>
    <submittedName>
        <fullName evidence="6">Putative Rieske protein</fullName>
    </submittedName>
</protein>
<dbReference type="CDD" id="cd03528">
    <property type="entry name" value="Rieske_RO_ferredoxin"/>
    <property type="match status" value="1"/>
</dbReference>
<keyword evidence="3" id="KW-0408">Iron</keyword>
<dbReference type="SUPFAM" id="SSF50022">
    <property type="entry name" value="ISP domain"/>
    <property type="match status" value="1"/>
</dbReference>
<evidence type="ECO:0000256" key="3">
    <source>
        <dbReference type="ARBA" id="ARBA00023004"/>
    </source>
</evidence>
<evidence type="ECO:0000256" key="4">
    <source>
        <dbReference type="ARBA" id="ARBA00023014"/>
    </source>
</evidence>
<keyword evidence="4" id="KW-0411">Iron-sulfur</keyword>
<gene>
    <name evidence="6" type="primary">andAb</name>
    <name evidence="6" type="ORF">NCTC8580_03910</name>
</gene>
<keyword evidence="2" id="KW-0479">Metal-binding</keyword>
<dbReference type="AlphaFoldDB" id="A0A0T9JMK2"/>
<dbReference type="GO" id="GO:0046872">
    <property type="term" value="F:metal ion binding"/>
    <property type="evidence" value="ECO:0007669"/>
    <property type="project" value="UniProtKB-KW"/>
</dbReference>
<evidence type="ECO:0000256" key="2">
    <source>
        <dbReference type="ARBA" id="ARBA00022723"/>
    </source>
</evidence>
<dbReference type="Proteomes" id="UP000255087">
    <property type="component" value="Unassembled WGS sequence"/>
</dbReference>
<reference evidence="6 7" key="1">
    <citation type="submission" date="2018-06" db="EMBL/GenBank/DDBJ databases">
        <authorList>
            <consortium name="Pathogen Informatics"/>
            <person name="Doyle S."/>
        </authorList>
    </citation>
    <scope>NUCLEOTIDE SEQUENCE [LARGE SCALE GENOMIC DNA]</scope>
    <source>
        <strain evidence="6 7">NCTC8580</strain>
    </source>
</reference>
<evidence type="ECO:0000259" key="5">
    <source>
        <dbReference type="PROSITE" id="PS51296"/>
    </source>
</evidence>